<reference evidence="1" key="1">
    <citation type="journal article" date="2015" name="Nature">
        <title>Complex archaea that bridge the gap between prokaryotes and eukaryotes.</title>
        <authorList>
            <person name="Spang A."/>
            <person name="Saw J.H."/>
            <person name="Jorgensen S.L."/>
            <person name="Zaremba-Niedzwiedzka K."/>
            <person name="Martijn J."/>
            <person name="Lind A.E."/>
            <person name="van Eijk R."/>
            <person name="Schleper C."/>
            <person name="Guy L."/>
            <person name="Ettema T.J."/>
        </authorList>
    </citation>
    <scope>NUCLEOTIDE SEQUENCE</scope>
</reference>
<gene>
    <name evidence="1" type="ORF">LCGC14_2084690</name>
</gene>
<sequence>MALVPLCPGSTNLAWDEETLEYVIYAGNLSSGSYTILGVAKQGTTINDYRGNRALVSVDGALKAGDWGGAPVMGSDATGANGYVDLLVTPRLVRYLHIAVAANGAIVSIDGGVSDAFAIPANTDRLFPAQNIAEGVTIQGKNLAAGSNYTNLYVSVW</sequence>
<evidence type="ECO:0000313" key="1">
    <source>
        <dbReference type="EMBL" id="KKL72459.1"/>
    </source>
</evidence>
<accession>A0A0F9EES6</accession>
<name>A0A0F9EES6_9ZZZZ</name>
<organism evidence="1">
    <name type="scientific">marine sediment metagenome</name>
    <dbReference type="NCBI Taxonomy" id="412755"/>
    <lineage>
        <taxon>unclassified sequences</taxon>
        <taxon>metagenomes</taxon>
        <taxon>ecological metagenomes</taxon>
    </lineage>
</organism>
<comment type="caution">
    <text evidence="1">The sequence shown here is derived from an EMBL/GenBank/DDBJ whole genome shotgun (WGS) entry which is preliminary data.</text>
</comment>
<dbReference type="AlphaFoldDB" id="A0A0F9EES6"/>
<dbReference type="EMBL" id="LAZR01025269">
    <property type="protein sequence ID" value="KKL72459.1"/>
    <property type="molecule type" value="Genomic_DNA"/>
</dbReference>
<protein>
    <submittedName>
        <fullName evidence="1">Uncharacterized protein</fullName>
    </submittedName>
</protein>
<proteinExistence type="predicted"/>